<name>A0ABP7XDJ8_9FLAO</name>
<dbReference type="EMBL" id="BAABCW010000003">
    <property type="protein sequence ID" value="GAA4112304.1"/>
    <property type="molecule type" value="Genomic_DNA"/>
</dbReference>
<accession>A0ABP7XDJ8</accession>
<keyword evidence="1" id="KW-1133">Transmembrane helix</keyword>
<keyword evidence="1" id="KW-0472">Membrane</keyword>
<evidence type="ECO:0000313" key="3">
    <source>
        <dbReference type="Proteomes" id="UP001500459"/>
    </source>
</evidence>
<protein>
    <submittedName>
        <fullName evidence="2">Uncharacterized protein</fullName>
    </submittedName>
</protein>
<keyword evidence="1" id="KW-0812">Transmembrane</keyword>
<organism evidence="2 3">
    <name type="scientific">Aquimarina addita</name>
    <dbReference type="NCBI Taxonomy" id="870485"/>
    <lineage>
        <taxon>Bacteria</taxon>
        <taxon>Pseudomonadati</taxon>
        <taxon>Bacteroidota</taxon>
        <taxon>Flavobacteriia</taxon>
        <taxon>Flavobacteriales</taxon>
        <taxon>Flavobacteriaceae</taxon>
        <taxon>Aquimarina</taxon>
    </lineage>
</organism>
<sequence>MSFLISFAALSLDIINDFVYKFTISLISLTLIISPFWIVLIEKVINPGISKNQEEFTKK</sequence>
<gene>
    <name evidence="2" type="ORF">GCM10022393_10650</name>
</gene>
<proteinExistence type="predicted"/>
<keyword evidence="3" id="KW-1185">Reference proteome</keyword>
<dbReference type="Proteomes" id="UP001500459">
    <property type="component" value="Unassembled WGS sequence"/>
</dbReference>
<comment type="caution">
    <text evidence="2">The sequence shown here is derived from an EMBL/GenBank/DDBJ whole genome shotgun (WGS) entry which is preliminary data.</text>
</comment>
<evidence type="ECO:0000313" key="2">
    <source>
        <dbReference type="EMBL" id="GAA4112304.1"/>
    </source>
</evidence>
<reference evidence="3" key="1">
    <citation type="journal article" date="2019" name="Int. J. Syst. Evol. Microbiol.">
        <title>The Global Catalogue of Microorganisms (GCM) 10K type strain sequencing project: providing services to taxonomists for standard genome sequencing and annotation.</title>
        <authorList>
            <consortium name="The Broad Institute Genomics Platform"/>
            <consortium name="The Broad Institute Genome Sequencing Center for Infectious Disease"/>
            <person name="Wu L."/>
            <person name="Ma J."/>
        </authorList>
    </citation>
    <scope>NUCLEOTIDE SEQUENCE [LARGE SCALE GENOMIC DNA]</scope>
    <source>
        <strain evidence="3">JCM 17106</strain>
    </source>
</reference>
<evidence type="ECO:0000256" key="1">
    <source>
        <dbReference type="SAM" id="Phobius"/>
    </source>
</evidence>
<feature type="transmembrane region" description="Helical" evidence="1">
    <location>
        <begin position="20"/>
        <end position="41"/>
    </location>
</feature>